<dbReference type="OrthoDB" id="310895at2759"/>
<dbReference type="PANTHER" id="PTHR11699">
    <property type="entry name" value="ALDEHYDE DEHYDROGENASE-RELATED"/>
    <property type="match status" value="1"/>
</dbReference>
<evidence type="ECO:0000259" key="3">
    <source>
        <dbReference type="Pfam" id="PF00171"/>
    </source>
</evidence>
<gene>
    <name evidence="4" type="ORF">TrCOL_g10731</name>
</gene>
<proteinExistence type="inferred from homology"/>
<dbReference type="InterPro" id="IPR016160">
    <property type="entry name" value="Ald_DH_CS_CYS"/>
</dbReference>
<evidence type="ECO:0000313" key="5">
    <source>
        <dbReference type="Proteomes" id="UP001165065"/>
    </source>
</evidence>
<dbReference type="Gene3D" id="3.40.309.10">
    <property type="entry name" value="Aldehyde Dehydrogenase, Chain A, domain 2"/>
    <property type="match status" value="1"/>
</dbReference>
<dbReference type="PROSITE" id="PS00070">
    <property type="entry name" value="ALDEHYDE_DEHYDR_CYS"/>
    <property type="match status" value="1"/>
</dbReference>
<accession>A0A9W7G499</accession>
<dbReference type="Pfam" id="PF00171">
    <property type="entry name" value="Aldedh"/>
    <property type="match status" value="1"/>
</dbReference>
<dbReference type="InterPro" id="IPR016161">
    <property type="entry name" value="Ald_DH/histidinol_DH"/>
</dbReference>
<dbReference type="Gene3D" id="3.40.605.10">
    <property type="entry name" value="Aldehyde Dehydrogenase, Chain A, domain 1"/>
    <property type="match status" value="1"/>
</dbReference>
<comment type="caution">
    <text evidence="4">The sequence shown here is derived from an EMBL/GenBank/DDBJ whole genome shotgun (WGS) entry which is preliminary data.</text>
</comment>
<dbReference type="GO" id="GO:0016620">
    <property type="term" value="F:oxidoreductase activity, acting on the aldehyde or oxo group of donors, NAD or NADP as acceptor"/>
    <property type="evidence" value="ECO:0007669"/>
    <property type="project" value="InterPro"/>
</dbReference>
<comment type="similarity">
    <text evidence="1">Belongs to the aldehyde dehydrogenase family.</text>
</comment>
<feature type="domain" description="Aldehyde dehydrogenase" evidence="3">
    <location>
        <begin position="35"/>
        <end position="495"/>
    </location>
</feature>
<dbReference type="CDD" id="cd07114">
    <property type="entry name" value="ALDH_DhaS"/>
    <property type="match status" value="1"/>
</dbReference>
<dbReference type="InterPro" id="IPR016162">
    <property type="entry name" value="Ald_DH_N"/>
</dbReference>
<organism evidence="4 5">
    <name type="scientific">Triparma columacea</name>
    <dbReference type="NCBI Taxonomy" id="722753"/>
    <lineage>
        <taxon>Eukaryota</taxon>
        <taxon>Sar</taxon>
        <taxon>Stramenopiles</taxon>
        <taxon>Ochrophyta</taxon>
        <taxon>Bolidophyceae</taxon>
        <taxon>Parmales</taxon>
        <taxon>Triparmaceae</taxon>
        <taxon>Triparma</taxon>
    </lineage>
</organism>
<evidence type="ECO:0000256" key="2">
    <source>
        <dbReference type="ARBA" id="ARBA00023002"/>
    </source>
</evidence>
<keyword evidence="2" id="KW-0560">Oxidoreductase</keyword>
<dbReference type="FunFam" id="3.40.309.10:FF:000012">
    <property type="entry name" value="Betaine aldehyde dehydrogenase"/>
    <property type="match status" value="1"/>
</dbReference>
<dbReference type="FunFam" id="3.40.605.10:FF:000007">
    <property type="entry name" value="NAD/NADP-dependent betaine aldehyde dehydrogenase"/>
    <property type="match status" value="1"/>
</dbReference>
<reference evidence="5" key="1">
    <citation type="journal article" date="2023" name="Commun. Biol.">
        <title>Genome analysis of Parmales, the sister group of diatoms, reveals the evolutionary specialization of diatoms from phago-mixotrophs to photoautotrophs.</title>
        <authorList>
            <person name="Ban H."/>
            <person name="Sato S."/>
            <person name="Yoshikawa S."/>
            <person name="Yamada K."/>
            <person name="Nakamura Y."/>
            <person name="Ichinomiya M."/>
            <person name="Sato N."/>
            <person name="Blanc-Mathieu R."/>
            <person name="Endo H."/>
            <person name="Kuwata A."/>
            <person name="Ogata H."/>
        </authorList>
    </citation>
    <scope>NUCLEOTIDE SEQUENCE [LARGE SCALE GENOMIC DNA]</scope>
</reference>
<evidence type="ECO:0000313" key="4">
    <source>
        <dbReference type="EMBL" id="GMI31605.1"/>
    </source>
</evidence>
<name>A0A9W7G499_9STRA</name>
<dbReference type="SUPFAM" id="SSF53720">
    <property type="entry name" value="ALDH-like"/>
    <property type="match status" value="1"/>
</dbReference>
<keyword evidence="5" id="KW-1185">Reference proteome</keyword>
<evidence type="ECO:0000256" key="1">
    <source>
        <dbReference type="ARBA" id="ARBA00009986"/>
    </source>
</evidence>
<protein>
    <recommendedName>
        <fullName evidence="3">Aldehyde dehydrogenase domain-containing protein</fullName>
    </recommendedName>
</protein>
<sequence length="515" mass="55930">MLAASRQFLKPRSGSRFFQSHYGAWIDGKEFNPPNAATYDVEDPARRTKLCTVLDADAAVVDKAVKSSRAAFESGSWSRMDVRDRAEILNEGARALRKRVPEFAEVESIQTGRAIREMNAQLGRLPEWLEYFAAMIRTHEGTCPPFKGNYVNYVKRVPLGVAGLITPWNHPMLIAIKKIAPALAAGNSIIVKPSEFAPITVLEFAKLMTEVGLPNGVFNCVAGQGGCGAALSGHSDLDMVDLTGGTPTGRKVHAAAGENLCTVLSELGGKAPMVVFNDADIDQAINGTVFGSFIATGQTCIAGTRLLVQEDIYDEFVARYVEKVKKIGIGDPQNPNTQMGPVINQGQLDKVREFCSLGVQEGGKLLCGGKQPDGLGAEISNGYYWEPTVIGDCTPDMRVVREEVFGPVIVAYSFKDEADAIAKANDSDFGLAASVWSKDIKRAHRVADRLDVGIVWLNDHHRNDPSSPWGGMKDSGVGRENGIEALHEYTQTRSVVVGFDDTPFDWFIEGDARYG</sequence>
<dbReference type="EMBL" id="BRYA01000748">
    <property type="protein sequence ID" value="GMI31605.1"/>
    <property type="molecule type" value="Genomic_DNA"/>
</dbReference>
<dbReference type="InterPro" id="IPR016163">
    <property type="entry name" value="Ald_DH_C"/>
</dbReference>
<dbReference type="AlphaFoldDB" id="A0A9W7G499"/>
<dbReference type="Proteomes" id="UP001165065">
    <property type="component" value="Unassembled WGS sequence"/>
</dbReference>
<dbReference type="InterPro" id="IPR015590">
    <property type="entry name" value="Aldehyde_DH_dom"/>
</dbReference>